<dbReference type="InterPro" id="IPR028135">
    <property type="entry name" value="Ub_USP-typ"/>
</dbReference>
<feature type="compositionally biased region" description="Acidic residues" evidence="19">
    <location>
        <begin position="1061"/>
        <end position="1078"/>
    </location>
</feature>
<feature type="compositionally biased region" description="Low complexity" evidence="19">
    <location>
        <begin position="630"/>
        <end position="642"/>
    </location>
</feature>
<feature type="transmembrane region" description="Helical" evidence="20">
    <location>
        <begin position="76"/>
        <end position="98"/>
    </location>
</feature>
<feature type="binding site" evidence="16">
    <location>
        <position position="397"/>
    </location>
    <ligand>
        <name>Na(+)</name>
        <dbReference type="ChEBI" id="CHEBI:29101"/>
        <label>1</label>
    </ligand>
</feature>
<dbReference type="InterPro" id="IPR029346">
    <property type="entry name" value="USP_C"/>
</dbReference>
<keyword evidence="6 18" id="KW-0813">Transport</keyword>
<dbReference type="PROSITE" id="PS00610">
    <property type="entry name" value="NA_NEUROTRAN_SYMP_1"/>
    <property type="match status" value="1"/>
</dbReference>
<dbReference type="SUPFAM" id="SSF54001">
    <property type="entry name" value="Cysteine proteinases"/>
    <property type="match status" value="1"/>
</dbReference>
<feature type="transmembrane region" description="Helical" evidence="20">
    <location>
        <begin position="211"/>
        <end position="230"/>
    </location>
</feature>
<feature type="binding site" evidence="16">
    <location>
        <position position="53"/>
    </location>
    <ligand>
        <name>Na(+)</name>
        <dbReference type="ChEBI" id="CHEBI:29101"/>
        <label>1</label>
    </ligand>
</feature>
<dbReference type="CDD" id="cd02674">
    <property type="entry name" value="Peptidase_C19R"/>
    <property type="match status" value="1"/>
</dbReference>
<feature type="domain" description="USP" evidence="21">
    <location>
        <begin position="696"/>
        <end position="1327"/>
    </location>
</feature>
<dbReference type="Gene3D" id="3.30.2230.10">
    <property type="entry name" value="DUSP-like"/>
    <property type="match status" value="1"/>
</dbReference>
<feature type="transmembrane region" description="Helical" evidence="20">
    <location>
        <begin position="45"/>
        <end position="64"/>
    </location>
</feature>
<evidence type="ECO:0000256" key="20">
    <source>
        <dbReference type="SAM" id="Phobius"/>
    </source>
</evidence>
<keyword evidence="18" id="KW-0769">Symport</keyword>
<evidence type="ECO:0000256" key="7">
    <source>
        <dbReference type="ARBA" id="ARBA00022490"/>
    </source>
</evidence>
<feature type="transmembrane region" description="Helical" evidence="20">
    <location>
        <begin position="425"/>
        <end position="443"/>
    </location>
</feature>
<evidence type="ECO:0000259" key="21">
    <source>
        <dbReference type="PROSITE" id="PS50235"/>
    </source>
</evidence>
<keyword evidence="16" id="KW-0915">Sodium</keyword>
<dbReference type="CDD" id="cd11496">
    <property type="entry name" value="SLC6sbd-TauT-like"/>
    <property type="match status" value="1"/>
</dbReference>
<feature type="transmembrane region" description="Helical" evidence="20">
    <location>
        <begin position="119"/>
        <end position="147"/>
    </location>
</feature>
<evidence type="ECO:0000256" key="14">
    <source>
        <dbReference type="ARBA" id="ARBA00023136"/>
    </source>
</evidence>
<keyword evidence="7" id="KW-0963">Cytoplasm</keyword>
<organism evidence="22 23">
    <name type="scientific">Clarias magur</name>
    <name type="common">Asian catfish</name>
    <name type="synonym">Macropteronotus magur</name>
    <dbReference type="NCBI Taxonomy" id="1594786"/>
    <lineage>
        <taxon>Eukaryota</taxon>
        <taxon>Metazoa</taxon>
        <taxon>Chordata</taxon>
        <taxon>Craniata</taxon>
        <taxon>Vertebrata</taxon>
        <taxon>Euteleostomi</taxon>
        <taxon>Actinopterygii</taxon>
        <taxon>Neopterygii</taxon>
        <taxon>Teleostei</taxon>
        <taxon>Ostariophysi</taxon>
        <taxon>Siluriformes</taxon>
        <taxon>Clariidae</taxon>
        <taxon>Clarias</taxon>
    </lineage>
</organism>
<keyword evidence="10" id="KW-0833">Ubl conjugation pathway</keyword>
<dbReference type="GO" id="GO:0005737">
    <property type="term" value="C:cytoplasm"/>
    <property type="evidence" value="ECO:0007669"/>
    <property type="project" value="UniProtKB-SubCell"/>
</dbReference>
<dbReference type="PROSITE" id="PS50267">
    <property type="entry name" value="NA_NEUROTRAN_SYMP_3"/>
    <property type="match status" value="1"/>
</dbReference>
<keyword evidence="14 20" id="KW-0472">Membrane</keyword>
<dbReference type="PANTHER" id="PTHR11616">
    <property type="entry name" value="SODIUM/CHLORIDE DEPENDENT TRANSPORTER"/>
    <property type="match status" value="1"/>
</dbReference>
<keyword evidence="8" id="KW-0645">Protease</keyword>
<proteinExistence type="inferred from homology"/>
<feature type="binding site" evidence="16">
    <location>
        <position position="393"/>
    </location>
    <ligand>
        <name>Na(+)</name>
        <dbReference type="ChEBI" id="CHEBI:29101"/>
        <label>1</label>
    </ligand>
</feature>
<sequence>MRCSVTKHHNFKCFKDTVSTSNANGISCEEDEQKIQERGQWSNKLEFVLSVAGSIIGLGNMWRFPYLCYKNGGGAFLIPYLIFLFTCGIPVFVLETALGQYTSEGGITSWRKISPLFEGLGYGTQVILTLLNFYYIIVLAWAIFYFYHSFSWELPWSSCQNVWNLDTCVEFQKRNDSVNFTMPANATSPVIEFWERRVLRLSSGIDHMGTLHWDLALCLLVAWILCYFCIWKGVKSTGKVVYFTATFPYVMLLVLLIRGLTLPGASKGIQFYLYPDLGRLSDPQVWMDAGTQIFFSYALCLGCLTALGSYNKYNNNCYRDCLALCFLNSGTSFVAGFAIFSILGFMSYEQNVPISEVAESGPGLAFIAYPRAVTLMPLSHLWACCFFIMIIFLGLDSQFVCVESLVTSIVDMYPTVFRHKNRRELFLLVVCIFSFLMGLIMLMEGGMYVFQLFDYYAASGMCLLFMAIFETVCIAWIYDGDVLAIKEHLIDELDYILVPTEGWNKLVSWYGLTEGQEPIARKVVEQGMFVKHCKVEVYLTELKLCEDSNMDNVITRRFSKADTIDTIEKEMRKLFSIPDEKETRLWNKYMSNTFEPLNKPDSTIQDAGLYQGQVLVIEQKNEDGTWPRGSSTSKSSGASNLSALPKISPSSLTNNHNSSFSSRNVKNSSYSLSAYPSYPSYDYPDQSRHSEKAGLCGLSNLGNTCFMNSATQCLSNIPPLTEYFLKDKYQDELNEDNPLGMKGEIAKAYAELIKQLWSGKYSYVTPRPFKTQVGRFAPQFSGYQQQDSHELLAFLLDGLHEDLNRIRKKPYIQLKDADGRPDKVVAEEAWQNHIKRNDSIIVDIFHGLFKSTLVCPVCSKVSVTFDPFCYLTLPLPMKKERTLEVYLVRLDPLTKPTQYKLTVPKVGYISDLCASLSALSGVSAEKMIVTDIYNHRFHRIFATNENLSSIMERDDIYVFEVGVNRLEDTDHVVIPVHLREKYKQSGYNHSSTPLFGLPFLITVPRTLSEEKFYNLLLLRLCRFVRSALEEEDCDETHLSKQHAINGNATNGILEEGSPSEMETDEQDDESSQDQELPSENDNSQSEDSVGGDNDLENGVGPEITTKCQQFTGHKKRLFTFQFNNMGKTDLSFIKEEPRQIRFDEGHLRLSDRSYLSLDWEPEMKKKYFDESVVEDFDKHESMEYKPQKKAFFRLKDCIELFTTKEKLGAEDPWYCPSCKQHQQATKKLDLWSLPPVLVVHLKRFSYSRYMRDKLDSLVDFPLRDLDMSEFLINPNAGPCLYNLIAVSNHYGGMGGGHYTAYAKNKDDDKWYNFDDSIVSPVSEDQIV</sequence>
<feature type="transmembrane region" description="Helical" evidence="20">
    <location>
        <begin position="285"/>
        <end position="310"/>
    </location>
</feature>
<feature type="region of interest" description="Disordered" evidence="19">
    <location>
        <begin position="1044"/>
        <end position="1101"/>
    </location>
</feature>
<dbReference type="GO" id="GO:0042995">
    <property type="term" value="C:cell projection"/>
    <property type="evidence" value="ECO:0007669"/>
    <property type="project" value="TreeGrafter"/>
</dbReference>
<dbReference type="Gene3D" id="3.10.20.90">
    <property type="entry name" value="Phosphatidylinositol 3-kinase Catalytic Subunit, Chain A, domain 1"/>
    <property type="match status" value="1"/>
</dbReference>
<dbReference type="GO" id="GO:0005332">
    <property type="term" value="F:gamma-aminobutyric acid:sodium:chloride symporter activity"/>
    <property type="evidence" value="ECO:0007669"/>
    <property type="project" value="TreeGrafter"/>
</dbReference>
<gene>
    <name evidence="22" type="primary">usp15</name>
    <name evidence="22" type="ORF">DAT39_003438</name>
</gene>
<comment type="similarity">
    <text evidence="5">Belongs to the peptidase C19 family.</text>
</comment>
<feature type="transmembrane region" description="Helical" evidence="20">
    <location>
        <begin position="322"/>
        <end position="346"/>
    </location>
</feature>
<feature type="transmembrane region" description="Helical" evidence="20">
    <location>
        <begin position="380"/>
        <end position="413"/>
    </location>
</feature>
<keyword evidence="15" id="KW-0539">Nucleus</keyword>
<dbReference type="GO" id="GO:0004843">
    <property type="term" value="F:cysteine-type deubiquitinase activity"/>
    <property type="evidence" value="ECO:0007669"/>
    <property type="project" value="UniProtKB-EC"/>
</dbReference>
<dbReference type="InterPro" id="IPR037272">
    <property type="entry name" value="SNS_sf"/>
</dbReference>
<dbReference type="PANTHER" id="PTHR11616:SF111">
    <property type="entry name" value="SODIUM- AND CHLORIDE-DEPENDENT GABA TRANSPORTER 2"/>
    <property type="match status" value="1"/>
</dbReference>
<feature type="non-terminal residue" evidence="22">
    <location>
        <position position="1327"/>
    </location>
</feature>
<keyword evidence="13 20" id="KW-1133">Transmembrane helix</keyword>
<dbReference type="InterPro" id="IPR038765">
    <property type="entry name" value="Papain-like_cys_pep_sf"/>
</dbReference>
<comment type="similarity">
    <text evidence="18">Belongs to the sodium:neurotransmitter symporter (SNF) (TC 2.A.22) family.</text>
</comment>
<dbReference type="Proteomes" id="UP000727407">
    <property type="component" value="Unassembled WGS sequence"/>
</dbReference>
<dbReference type="FunFam" id="3.10.20.90:FF:000020">
    <property type="entry name" value="ubiquitin carboxyl-terminal hydrolase 15 isoform X2"/>
    <property type="match status" value="1"/>
</dbReference>
<feature type="binding site" evidence="16">
    <location>
        <position position="396"/>
    </location>
    <ligand>
        <name>Na(+)</name>
        <dbReference type="ChEBI" id="CHEBI:29101"/>
        <label>1</label>
    </ligand>
</feature>
<dbReference type="GO" id="GO:0016579">
    <property type="term" value="P:protein deubiquitination"/>
    <property type="evidence" value="ECO:0007669"/>
    <property type="project" value="InterPro"/>
</dbReference>
<dbReference type="InterPro" id="IPR035927">
    <property type="entry name" value="DUSP-like_sf"/>
</dbReference>
<keyword evidence="11 22" id="KW-0378">Hydrolase</keyword>
<evidence type="ECO:0000256" key="5">
    <source>
        <dbReference type="ARBA" id="ARBA00009085"/>
    </source>
</evidence>
<dbReference type="SMART" id="SM00695">
    <property type="entry name" value="DUSP"/>
    <property type="match status" value="1"/>
</dbReference>
<evidence type="ECO:0000256" key="4">
    <source>
        <dbReference type="ARBA" id="ARBA00004496"/>
    </source>
</evidence>
<reference evidence="22" key="1">
    <citation type="submission" date="2020-07" db="EMBL/GenBank/DDBJ databases">
        <title>Clarias magur genome sequencing, assembly and annotation.</title>
        <authorList>
            <person name="Kushwaha B."/>
            <person name="Kumar R."/>
            <person name="Das P."/>
            <person name="Joshi C.G."/>
            <person name="Kumar D."/>
            <person name="Nagpure N.S."/>
            <person name="Pandey M."/>
            <person name="Agarwal S."/>
            <person name="Srivastava S."/>
            <person name="Singh M."/>
            <person name="Sahoo L."/>
            <person name="Jayasankar P."/>
            <person name="Meher P.K."/>
            <person name="Koringa P.G."/>
            <person name="Iquebal M.A."/>
            <person name="Das S.P."/>
            <person name="Bit A."/>
            <person name="Patnaik S."/>
            <person name="Patel N."/>
            <person name="Shah T.M."/>
            <person name="Hinsu A."/>
            <person name="Jena J.K."/>
        </authorList>
    </citation>
    <scope>NUCLEOTIDE SEQUENCE</scope>
    <source>
        <strain evidence="22">CIFAMagur01</strain>
        <tissue evidence="22">Testis</tissue>
    </source>
</reference>
<dbReference type="Pfam" id="PF14836">
    <property type="entry name" value="Ubiquitin_3"/>
    <property type="match status" value="1"/>
</dbReference>
<dbReference type="EMBL" id="QNUK01000028">
    <property type="protein sequence ID" value="KAF5906779.1"/>
    <property type="molecule type" value="Genomic_DNA"/>
</dbReference>
<evidence type="ECO:0000256" key="2">
    <source>
        <dbReference type="ARBA" id="ARBA00004123"/>
    </source>
</evidence>
<protein>
    <recommendedName>
        <fullName evidence="18">Transporter</fullName>
    </recommendedName>
</protein>
<feature type="region of interest" description="Disordered" evidence="19">
    <location>
        <begin position="622"/>
        <end position="665"/>
    </location>
</feature>
<evidence type="ECO:0000256" key="6">
    <source>
        <dbReference type="ARBA" id="ARBA00022448"/>
    </source>
</evidence>
<evidence type="ECO:0000256" key="3">
    <source>
        <dbReference type="ARBA" id="ARBA00004141"/>
    </source>
</evidence>
<comment type="subcellular location">
    <subcellularLocation>
        <location evidence="4">Cytoplasm</location>
    </subcellularLocation>
    <subcellularLocation>
        <location evidence="3">Membrane</location>
        <topology evidence="3">Multi-pass membrane protein</topology>
    </subcellularLocation>
    <subcellularLocation>
        <location evidence="2">Nucleus</location>
    </subcellularLocation>
</comment>
<dbReference type="Gene3D" id="3.90.70.10">
    <property type="entry name" value="Cysteine proteinases"/>
    <property type="match status" value="2"/>
</dbReference>
<evidence type="ECO:0000256" key="11">
    <source>
        <dbReference type="ARBA" id="ARBA00022801"/>
    </source>
</evidence>
<feature type="binding site" evidence="16">
    <location>
        <position position="296"/>
    </location>
    <ligand>
        <name>Na(+)</name>
        <dbReference type="ChEBI" id="CHEBI:29101"/>
        <label>1</label>
    </ligand>
</feature>
<dbReference type="PRINTS" id="PR00176">
    <property type="entry name" value="NANEUSMPORT"/>
</dbReference>
<dbReference type="Pfam" id="PF06337">
    <property type="entry name" value="DUSP"/>
    <property type="match status" value="1"/>
</dbReference>
<evidence type="ECO:0000256" key="18">
    <source>
        <dbReference type="RuleBase" id="RU003732"/>
    </source>
</evidence>
<evidence type="ECO:0000256" key="10">
    <source>
        <dbReference type="ARBA" id="ARBA00022786"/>
    </source>
</evidence>
<evidence type="ECO:0000313" key="22">
    <source>
        <dbReference type="EMBL" id="KAF5906779.1"/>
    </source>
</evidence>
<dbReference type="OrthoDB" id="265776at2759"/>
<feature type="binding site" evidence="16">
    <location>
        <position position="60"/>
    </location>
    <ligand>
        <name>Na(+)</name>
        <dbReference type="ChEBI" id="CHEBI:29101"/>
        <label>1</label>
    </ligand>
</feature>
<feature type="binding site" evidence="16">
    <location>
        <position position="328"/>
    </location>
    <ligand>
        <name>Na(+)</name>
        <dbReference type="ChEBI" id="CHEBI:29101"/>
        <label>1</label>
    </ligand>
</feature>
<dbReference type="FunFam" id="3.90.70.10:FF:000013">
    <property type="entry name" value="ubiquitin carboxyl-terminal hydrolase 15 isoform X1"/>
    <property type="match status" value="1"/>
</dbReference>
<dbReference type="GO" id="GO:0006508">
    <property type="term" value="P:proteolysis"/>
    <property type="evidence" value="ECO:0007669"/>
    <property type="project" value="UniProtKB-KW"/>
</dbReference>
<evidence type="ECO:0000256" key="16">
    <source>
        <dbReference type="PIRSR" id="PIRSR600175-1"/>
    </source>
</evidence>
<evidence type="ECO:0000256" key="19">
    <source>
        <dbReference type="SAM" id="MobiDB-lite"/>
    </source>
</evidence>
<evidence type="ECO:0000313" key="23">
    <source>
        <dbReference type="Proteomes" id="UP000727407"/>
    </source>
</evidence>
<feature type="transmembrane region" description="Helical" evidence="20">
    <location>
        <begin position="242"/>
        <end position="265"/>
    </location>
</feature>
<keyword evidence="23" id="KW-1185">Reference proteome</keyword>
<comment type="caution">
    <text evidence="22">The sequence shown here is derived from an EMBL/GenBank/DDBJ whole genome shotgun (WGS) entry which is preliminary data.</text>
</comment>
<evidence type="ECO:0000256" key="12">
    <source>
        <dbReference type="ARBA" id="ARBA00022807"/>
    </source>
</evidence>
<name>A0A8J4X9N0_CLAMG</name>
<dbReference type="InterPro" id="IPR029071">
    <property type="entry name" value="Ubiquitin-like_domsf"/>
</dbReference>
<dbReference type="SUPFAM" id="SSF54236">
    <property type="entry name" value="Ubiquitin-like"/>
    <property type="match status" value="1"/>
</dbReference>
<dbReference type="PROSITE" id="PS00973">
    <property type="entry name" value="USP_2"/>
    <property type="match status" value="1"/>
</dbReference>
<dbReference type="Pfam" id="PF00443">
    <property type="entry name" value="UCH"/>
    <property type="match status" value="1"/>
</dbReference>
<evidence type="ECO:0000256" key="15">
    <source>
        <dbReference type="ARBA" id="ARBA00023242"/>
    </source>
</evidence>
<dbReference type="Pfam" id="PF00209">
    <property type="entry name" value="SNF"/>
    <property type="match status" value="1"/>
</dbReference>
<dbReference type="InterPro" id="IPR001394">
    <property type="entry name" value="Peptidase_C19_UCH"/>
</dbReference>
<dbReference type="GO" id="GO:0005634">
    <property type="term" value="C:nucleus"/>
    <property type="evidence" value="ECO:0007669"/>
    <property type="project" value="UniProtKB-SubCell"/>
</dbReference>
<keyword evidence="12" id="KW-0788">Thiol protease</keyword>
<evidence type="ECO:0000256" key="1">
    <source>
        <dbReference type="ARBA" id="ARBA00000707"/>
    </source>
</evidence>
<dbReference type="GO" id="GO:0046872">
    <property type="term" value="F:metal ion binding"/>
    <property type="evidence" value="ECO:0007669"/>
    <property type="project" value="UniProtKB-KW"/>
</dbReference>
<evidence type="ECO:0000256" key="8">
    <source>
        <dbReference type="ARBA" id="ARBA00022670"/>
    </source>
</evidence>
<dbReference type="SUPFAM" id="SSF143791">
    <property type="entry name" value="DUSP-like"/>
    <property type="match status" value="1"/>
</dbReference>
<accession>A0A8J4X9N0</accession>
<dbReference type="SUPFAM" id="SSF161070">
    <property type="entry name" value="SNF-like"/>
    <property type="match status" value="1"/>
</dbReference>
<keyword evidence="9 18" id="KW-0812">Transmembrane</keyword>
<dbReference type="InterPro" id="IPR018200">
    <property type="entry name" value="USP_CS"/>
</dbReference>
<keyword evidence="17" id="KW-1015">Disulfide bond</keyword>
<evidence type="ECO:0000256" key="9">
    <source>
        <dbReference type="ARBA" id="ARBA00022692"/>
    </source>
</evidence>
<dbReference type="InterPro" id="IPR006615">
    <property type="entry name" value="Pept_C19_DUSP"/>
</dbReference>
<feature type="disulfide bond" evidence="17">
    <location>
        <begin position="159"/>
        <end position="168"/>
    </location>
</feature>
<dbReference type="InterPro" id="IPR028889">
    <property type="entry name" value="USP"/>
</dbReference>
<dbReference type="PROSITE" id="PS50235">
    <property type="entry name" value="USP_3"/>
    <property type="match status" value="1"/>
</dbReference>
<dbReference type="Pfam" id="PF14533">
    <property type="entry name" value="USP7_C2"/>
    <property type="match status" value="1"/>
</dbReference>
<comment type="catalytic activity">
    <reaction evidence="1">
        <text>Thiol-dependent hydrolysis of ester, thioester, amide, peptide and isopeptide bonds formed by the C-terminal Gly of ubiquitin (a 76-residue protein attached to proteins as an intracellular targeting signal).</text>
        <dbReference type="EC" id="3.4.19.12"/>
    </reaction>
</comment>
<dbReference type="GO" id="GO:0005886">
    <property type="term" value="C:plasma membrane"/>
    <property type="evidence" value="ECO:0007669"/>
    <property type="project" value="TreeGrafter"/>
</dbReference>
<keyword evidence="16" id="KW-0479">Metal-binding</keyword>
<dbReference type="InterPro" id="IPR000175">
    <property type="entry name" value="Na/ntran_symport"/>
</dbReference>
<evidence type="ECO:0000256" key="17">
    <source>
        <dbReference type="PIRSR" id="PIRSR600175-2"/>
    </source>
</evidence>
<evidence type="ECO:0000256" key="13">
    <source>
        <dbReference type="ARBA" id="ARBA00022989"/>
    </source>
</evidence>